<dbReference type="EMBL" id="LAVV01015547">
    <property type="protein sequence ID" value="KNZ43808.1"/>
    <property type="molecule type" value="Genomic_DNA"/>
</dbReference>
<dbReference type="GO" id="GO:0046872">
    <property type="term" value="F:metal ion binding"/>
    <property type="evidence" value="ECO:0007669"/>
    <property type="project" value="UniProtKB-KW"/>
</dbReference>
<keyword evidence="8" id="KW-0645">Protease</keyword>
<evidence type="ECO:0000256" key="14">
    <source>
        <dbReference type="ARBA" id="ARBA00032119"/>
    </source>
</evidence>
<dbReference type="OrthoDB" id="4694525at2759"/>
<evidence type="ECO:0000256" key="12">
    <source>
        <dbReference type="ARBA" id="ARBA00023049"/>
    </source>
</evidence>
<keyword evidence="7" id="KW-0963">Cytoplasm</keyword>
<evidence type="ECO:0000256" key="13">
    <source>
        <dbReference type="ARBA" id="ARBA00031288"/>
    </source>
</evidence>
<reference evidence="15 16" key="1">
    <citation type="submission" date="2015-08" db="EMBL/GenBank/DDBJ databases">
        <title>Next Generation Sequencing and Analysis of the Genome of Puccinia sorghi L Schw, the Causal Agent of Maize Common Rust.</title>
        <authorList>
            <person name="Rochi L."/>
            <person name="Burguener G."/>
            <person name="Darino M."/>
            <person name="Turjanski A."/>
            <person name="Kreff E."/>
            <person name="Dieguez M.J."/>
            <person name="Sacco F."/>
        </authorList>
    </citation>
    <scope>NUCLEOTIDE SEQUENCE [LARGE SCALE GENOMIC DNA]</scope>
    <source>
        <strain evidence="15 16">RO10H11247</strain>
    </source>
</reference>
<dbReference type="AlphaFoldDB" id="A0A0L6U5M2"/>
<comment type="cofactor">
    <cofactor evidence="2">
        <name>Zn(2+)</name>
        <dbReference type="ChEBI" id="CHEBI:29105"/>
    </cofactor>
</comment>
<dbReference type="EC" id="3.4.14.4" evidence="5"/>
<dbReference type="GO" id="GO:0008239">
    <property type="term" value="F:dipeptidyl-peptidase activity"/>
    <property type="evidence" value="ECO:0007669"/>
    <property type="project" value="UniProtKB-EC"/>
</dbReference>
<dbReference type="Proteomes" id="UP000037035">
    <property type="component" value="Unassembled WGS sequence"/>
</dbReference>
<keyword evidence="11" id="KW-0862">Zinc</keyword>
<proteinExistence type="inferred from homology"/>
<comment type="similarity">
    <text evidence="4">Belongs to the peptidase M49 family.</text>
</comment>
<evidence type="ECO:0000256" key="3">
    <source>
        <dbReference type="ARBA" id="ARBA00004496"/>
    </source>
</evidence>
<evidence type="ECO:0000313" key="15">
    <source>
        <dbReference type="EMBL" id="KNZ43808.1"/>
    </source>
</evidence>
<dbReference type="PANTHER" id="PTHR23422">
    <property type="entry name" value="DIPEPTIDYL PEPTIDASE III-RELATED"/>
    <property type="match status" value="1"/>
</dbReference>
<dbReference type="GO" id="GO:0004177">
    <property type="term" value="F:aminopeptidase activity"/>
    <property type="evidence" value="ECO:0007669"/>
    <property type="project" value="UniProtKB-KW"/>
</dbReference>
<evidence type="ECO:0000313" key="16">
    <source>
        <dbReference type="Proteomes" id="UP000037035"/>
    </source>
</evidence>
<evidence type="ECO:0000256" key="11">
    <source>
        <dbReference type="ARBA" id="ARBA00022833"/>
    </source>
</evidence>
<evidence type="ECO:0000256" key="5">
    <source>
        <dbReference type="ARBA" id="ARBA00012063"/>
    </source>
</evidence>
<keyword evidence="12" id="KW-0482">Metalloprotease</keyword>
<keyword evidence="10" id="KW-0378">Hydrolase</keyword>
<protein>
    <recommendedName>
        <fullName evidence="5">dipeptidyl-peptidase III</fullName>
        <ecNumber evidence="5">3.4.14.4</ecNumber>
    </recommendedName>
    <alternativeName>
        <fullName evidence="13">Dipeptidyl aminopeptidase III</fullName>
    </alternativeName>
    <alternativeName>
        <fullName evidence="14">Dipeptidyl peptidase III</fullName>
    </alternativeName>
</protein>
<keyword evidence="9" id="KW-0479">Metal-binding</keyword>
<evidence type="ECO:0000256" key="9">
    <source>
        <dbReference type="ARBA" id="ARBA00022723"/>
    </source>
</evidence>
<dbReference type="Pfam" id="PF03571">
    <property type="entry name" value="Peptidase_M49"/>
    <property type="match status" value="3"/>
</dbReference>
<evidence type="ECO:0000256" key="4">
    <source>
        <dbReference type="ARBA" id="ARBA00010200"/>
    </source>
</evidence>
<sequence length="682" mass="76674">MARGQDYYADHTKPVDLTALQRTAQLSQLEWEEALDYSAQVLSNLCHYKSFGATKFIPRCPPSTFHALLSASQQPSKAAALWELVKDDMYSLQPVPLLDIGKPSAGHLSNYYPNSQHISDLEINLVQAVCDAHQLSTLNTRLVLFPTLLVPRRKLRGGLLLFSFSPGLVKHSPTEFSLLIASVTDTLSPDLFPSSPLKSTSQPPLTIHLKPSDFSRPLNQVCAALAEAKKHCGSEIRAQMIDEYIKCFKEGDMGAHKAASKLWVKDVSPVVESYLGHIEAYVDPFALRAEWEGFTAIVNKDLSLKFEQLVNRAEHLVQCLPWGKPFEVDVFRRPDFTALEILNFATGGIPAGINIPNYFDVRESTGFKNVSLENCTPNGILGPSISRSLIMNSWDTVVVNFCRRTRMAPSISIPKRRSILCEIFLFFVYSVPDLDRCLFWKPVESWYKPGETYGSKFGVVASSMEECRAEAVALYLCSNIEILKIFGYEEPHDIETIQYMTFLLMARAGVRALEWYDPKTQKHGQAHMQARLGITKWMIDHGLAQLEEVRAPETGTLEDAYIRVNKQMVLEKGKEIIGKLLIEMQIRKSIADGKGAESKLTSILSQFYNELTTPPSQWEGELRDLVIRKKQARKIFVQPNTILVPSVDARSTPSNNDCDQVHLIDYPTTNIGVIESFLNRNI</sequence>
<comment type="caution">
    <text evidence="15">The sequence shown here is derived from an EMBL/GenBank/DDBJ whole genome shotgun (WGS) entry which is preliminary data.</text>
</comment>
<dbReference type="Gene3D" id="3.30.540.30">
    <property type="match status" value="2"/>
</dbReference>
<dbReference type="FunFam" id="3.30.540.30:FF:000001">
    <property type="entry name" value="Dipeptidyl peptidase 3"/>
    <property type="match status" value="1"/>
</dbReference>
<organism evidence="15 16">
    <name type="scientific">Puccinia sorghi</name>
    <dbReference type="NCBI Taxonomy" id="27349"/>
    <lineage>
        <taxon>Eukaryota</taxon>
        <taxon>Fungi</taxon>
        <taxon>Dikarya</taxon>
        <taxon>Basidiomycota</taxon>
        <taxon>Pucciniomycotina</taxon>
        <taxon>Pucciniomycetes</taxon>
        <taxon>Pucciniales</taxon>
        <taxon>Pucciniaceae</taxon>
        <taxon>Puccinia</taxon>
    </lineage>
</organism>
<dbReference type="InterPro" id="IPR039461">
    <property type="entry name" value="Peptidase_M49"/>
</dbReference>
<evidence type="ECO:0000256" key="2">
    <source>
        <dbReference type="ARBA" id="ARBA00001947"/>
    </source>
</evidence>
<evidence type="ECO:0000256" key="1">
    <source>
        <dbReference type="ARBA" id="ARBA00001336"/>
    </source>
</evidence>
<dbReference type="GO" id="GO:0006508">
    <property type="term" value="P:proteolysis"/>
    <property type="evidence" value="ECO:0007669"/>
    <property type="project" value="UniProtKB-KW"/>
</dbReference>
<evidence type="ECO:0000256" key="7">
    <source>
        <dbReference type="ARBA" id="ARBA00022490"/>
    </source>
</evidence>
<dbReference type="STRING" id="27349.A0A0L6U5M2"/>
<comment type="subcellular location">
    <subcellularLocation>
        <location evidence="3">Cytoplasm</location>
    </subcellularLocation>
</comment>
<keyword evidence="6" id="KW-0031">Aminopeptidase</keyword>
<dbReference type="VEuPathDB" id="FungiDB:VP01_984g7"/>
<evidence type="ECO:0000256" key="8">
    <source>
        <dbReference type="ARBA" id="ARBA00022670"/>
    </source>
</evidence>
<keyword evidence="16" id="KW-1185">Reference proteome</keyword>
<dbReference type="PANTHER" id="PTHR23422:SF11">
    <property type="entry name" value="DIPEPTIDYL PEPTIDASE 3"/>
    <property type="match status" value="1"/>
</dbReference>
<name>A0A0L6U5M2_9BASI</name>
<comment type="catalytic activity">
    <reaction evidence="1">
        <text>Release of an N-terminal dipeptide from a peptide comprising four or more residues, with broad specificity. Also acts on dipeptidyl 2-naphthylamides.</text>
        <dbReference type="EC" id="3.4.14.4"/>
    </reaction>
</comment>
<accession>A0A0L6U5M2</accession>
<evidence type="ECO:0000256" key="10">
    <source>
        <dbReference type="ARBA" id="ARBA00022801"/>
    </source>
</evidence>
<evidence type="ECO:0000256" key="6">
    <source>
        <dbReference type="ARBA" id="ARBA00022438"/>
    </source>
</evidence>
<dbReference type="GO" id="GO:0008237">
    <property type="term" value="F:metallopeptidase activity"/>
    <property type="evidence" value="ECO:0007669"/>
    <property type="project" value="UniProtKB-KW"/>
</dbReference>
<dbReference type="GO" id="GO:0005737">
    <property type="term" value="C:cytoplasm"/>
    <property type="evidence" value="ECO:0007669"/>
    <property type="project" value="UniProtKB-SubCell"/>
</dbReference>
<gene>
    <name evidence="15" type="ORF">VP01_984g7</name>
</gene>